<feature type="compositionally biased region" description="Low complexity" evidence="1">
    <location>
        <begin position="213"/>
        <end position="222"/>
    </location>
</feature>
<gene>
    <name evidence="2" type="ORF">ACI8B_140032</name>
</gene>
<feature type="region of interest" description="Disordered" evidence="1">
    <location>
        <begin position="201"/>
        <end position="235"/>
    </location>
</feature>
<accession>A0A653K0R0</accession>
<dbReference type="AlphaFoldDB" id="A0A653K0R0"/>
<evidence type="ECO:0000313" key="2">
    <source>
        <dbReference type="EMBL" id="VXA54277.1"/>
    </source>
</evidence>
<evidence type="ECO:0000256" key="1">
    <source>
        <dbReference type="SAM" id="MobiDB-lite"/>
    </source>
</evidence>
<evidence type="ECO:0000313" key="3">
    <source>
        <dbReference type="Proteomes" id="UP000430404"/>
    </source>
</evidence>
<feature type="compositionally biased region" description="Polar residues" evidence="1">
    <location>
        <begin position="142"/>
        <end position="156"/>
    </location>
</feature>
<sequence length="396" mass="43077">MRFFKYLVFIFFSLFSFNLYADYYAIYNNIKYVASSPDAVCKSVESAYSRQDRLPLKYRAITNATNVGYCYDTFNNSFNVFKGQSCPVAGTVDLKSVPHRLLKLQVCIENCLWNPDPDAKGEVCGENSGICATDFKSAGTSCSQNSDLNPNQQDIDNTAPPEPEQPQECKNSSGSDAYCPKPPKGCPSGYSEQSFNGEAICVKDSPQNPNPIDPNNNENQPPASEPNGGGEGGGIDSAGIINAINSMKTAIVSAINSVSSKLDSMFTEQKKGNQYLDDIKKESIKTNEKLDTTNNHLKQIEGTGKEVKDFLTDKKGSEIPGVGTPIEGISVGELDYNIFKVNAQCPASPTLVVSLSHTTKSFGIDYSQLCDILRYMGYLISLVALLHAGSILVRDS</sequence>
<protein>
    <submittedName>
        <fullName evidence="2">Uncharacterized protein</fullName>
    </submittedName>
</protein>
<proteinExistence type="predicted"/>
<dbReference type="Proteomes" id="UP000430404">
    <property type="component" value="Unassembled WGS sequence"/>
</dbReference>
<dbReference type="NCBIfam" id="NF041109">
    <property type="entry name" value="VF_TspB_C_term"/>
    <property type="match status" value="1"/>
</dbReference>
<name>A0A653K0R0_9GAMM</name>
<dbReference type="RefSeq" id="WP_159724668.1">
    <property type="nucleotide sequence ID" value="NZ_LR732744.1"/>
</dbReference>
<feature type="region of interest" description="Disordered" evidence="1">
    <location>
        <begin position="142"/>
        <end position="176"/>
    </location>
</feature>
<dbReference type="EMBL" id="CABWKZ010000006">
    <property type="protein sequence ID" value="VXA54277.1"/>
    <property type="molecule type" value="Genomic_DNA"/>
</dbReference>
<reference evidence="2 3" key="1">
    <citation type="submission" date="2019-10" db="EMBL/GenBank/DDBJ databases">
        <authorList>
            <person name="Karimi E."/>
        </authorList>
    </citation>
    <scope>NUCLEOTIDE SEQUENCE [LARGE SCALE GENOMIC DNA]</scope>
    <source>
        <strain evidence="2">Acinetobacter sp. 8BE</strain>
    </source>
</reference>
<organism evidence="2 3">
    <name type="scientific">Acinetobacter proteolyticus</name>
    <dbReference type="NCBI Taxonomy" id="1776741"/>
    <lineage>
        <taxon>Bacteria</taxon>
        <taxon>Pseudomonadati</taxon>
        <taxon>Pseudomonadota</taxon>
        <taxon>Gammaproteobacteria</taxon>
        <taxon>Moraxellales</taxon>
        <taxon>Moraxellaceae</taxon>
        <taxon>Acinetobacter</taxon>
    </lineage>
</organism>